<dbReference type="InterPro" id="IPR020807">
    <property type="entry name" value="PKS_DH"/>
</dbReference>
<comment type="catalytic activity">
    <reaction evidence="7">
        <text>6 (S)-methylmalonyl-CoA + propanoyl-CoA + 6 NADPH + 12 H(+) = 6-deoxyerythronolide B + 6 CO2 + 6 NADP(+) + 7 CoA + H2O</text>
        <dbReference type="Rhea" id="RHEA:23068"/>
        <dbReference type="ChEBI" id="CHEBI:15377"/>
        <dbReference type="ChEBI" id="CHEBI:15378"/>
        <dbReference type="ChEBI" id="CHEBI:16089"/>
        <dbReference type="ChEBI" id="CHEBI:16526"/>
        <dbReference type="ChEBI" id="CHEBI:57287"/>
        <dbReference type="ChEBI" id="CHEBI:57327"/>
        <dbReference type="ChEBI" id="CHEBI:57392"/>
        <dbReference type="ChEBI" id="CHEBI:57783"/>
        <dbReference type="ChEBI" id="CHEBI:58349"/>
        <dbReference type="EC" id="2.3.1.94"/>
    </reaction>
</comment>
<feature type="domain" description="PKS/mFAS DH" evidence="15">
    <location>
        <begin position="1672"/>
        <end position="1941"/>
    </location>
</feature>
<dbReference type="InterPro" id="IPR057326">
    <property type="entry name" value="KR_dom"/>
</dbReference>
<organism evidence="16 17">
    <name type="scientific">Amycolatopsis lurida NRRL 2430</name>
    <dbReference type="NCBI Taxonomy" id="1460371"/>
    <lineage>
        <taxon>Bacteria</taxon>
        <taxon>Bacillati</taxon>
        <taxon>Actinomycetota</taxon>
        <taxon>Actinomycetes</taxon>
        <taxon>Pseudonocardiales</taxon>
        <taxon>Pseudonocardiaceae</taxon>
        <taxon>Amycolatopsis</taxon>
    </lineage>
</organism>
<dbReference type="InterPro" id="IPR020806">
    <property type="entry name" value="PKS_PP-bd"/>
</dbReference>
<dbReference type="CDD" id="cd00833">
    <property type="entry name" value="PKS"/>
    <property type="match status" value="3"/>
</dbReference>
<dbReference type="GO" id="GO:0004315">
    <property type="term" value="F:3-oxoacyl-[acyl-carrier-protein] synthase activity"/>
    <property type="evidence" value="ECO:0007669"/>
    <property type="project" value="InterPro"/>
</dbReference>
<keyword evidence="1" id="KW-0596">Phosphopantetheine</keyword>
<comment type="subunit">
    <text evidence="10">Homodimer. Erythronolide synthase is composed of EryAI, EryAII and EryAIII multimodular (2 modules) polypeptides each coding for a functional synthase subunit which participates in 2 of the six FAS-like elongation steps required for formation of the polyketide. Module 1, 2, 3, 4, 5, and 6 participating in biosynthesis steps 1, 2, 3, 4, 5, and 6, respectively.</text>
</comment>
<feature type="domain" description="Ketosynthase family 3 (KS3)" evidence="14">
    <location>
        <begin position="783"/>
        <end position="1209"/>
    </location>
</feature>
<dbReference type="Gene3D" id="1.10.1200.10">
    <property type="entry name" value="ACP-like"/>
    <property type="match status" value="3"/>
</dbReference>
<dbReference type="CDD" id="cd08952">
    <property type="entry name" value="KR_1_SDR_x"/>
    <property type="match status" value="1"/>
</dbReference>
<dbReference type="Gene3D" id="3.10.129.110">
    <property type="entry name" value="Polyketide synthase dehydratase"/>
    <property type="match status" value="1"/>
</dbReference>
<dbReference type="Gene3D" id="3.40.366.10">
    <property type="entry name" value="Malonyl-Coenzyme A Acyl Carrier Protein, domain 2"/>
    <property type="match status" value="2"/>
</dbReference>
<dbReference type="Pfam" id="PF16197">
    <property type="entry name" value="KAsynt_C_assoc"/>
    <property type="match status" value="3"/>
</dbReference>
<feature type="region of interest" description="N-terminal hotdog fold" evidence="12">
    <location>
        <begin position="1672"/>
        <end position="1796"/>
    </location>
</feature>
<dbReference type="EMBL" id="JFBM01000030">
    <property type="protein sequence ID" value="KFU77798.1"/>
    <property type="molecule type" value="Genomic_DNA"/>
</dbReference>
<evidence type="ECO:0000256" key="4">
    <source>
        <dbReference type="ARBA" id="ARBA00022737"/>
    </source>
</evidence>
<keyword evidence="17" id="KW-1185">Reference proteome</keyword>
<dbReference type="PROSITE" id="PS00606">
    <property type="entry name" value="KS3_1"/>
    <property type="match status" value="2"/>
</dbReference>
<dbReference type="PROSITE" id="PS00012">
    <property type="entry name" value="PHOSPHOPANTETHEINE"/>
    <property type="match status" value="3"/>
</dbReference>
<dbReference type="EC" id="2.3.1.94" evidence="11"/>
<evidence type="ECO:0000256" key="12">
    <source>
        <dbReference type="PROSITE-ProRule" id="PRU01363"/>
    </source>
</evidence>
<feature type="active site" description="Proton acceptor; for dehydratase activity" evidence="12">
    <location>
        <position position="1704"/>
    </location>
</feature>
<dbReference type="Gene3D" id="3.40.47.10">
    <property type="match status" value="3"/>
</dbReference>
<dbReference type="FunFam" id="1.10.1200.10:FF:000007">
    <property type="entry name" value="Probable polyketide synthase pks17"/>
    <property type="match status" value="1"/>
</dbReference>
<dbReference type="InterPro" id="IPR049900">
    <property type="entry name" value="PKS_mFAS_DH"/>
</dbReference>
<evidence type="ECO:0000256" key="8">
    <source>
        <dbReference type="ARBA" id="ARBA00060158"/>
    </source>
</evidence>
<dbReference type="SMART" id="SM00822">
    <property type="entry name" value="PKS_KR"/>
    <property type="match status" value="2"/>
</dbReference>
<comment type="caution">
    <text evidence="16">The sequence shown here is derived from an EMBL/GenBank/DDBJ whole genome shotgun (WGS) entry which is preliminary data.</text>
</comment>
<dbReference type="InterPro" id="IPR014030">
    <property type="entry name" value="Ketoacyl_synth_N"/>
</dbReference>
<dbReference type="Pfam" id="PF22953">
    <property type="entry name" value="SpnB_Rossmann"/>
    <property type="match status" value="1"/>
</dbReference>
<name>A0A2P2FM41_AMYLU</name>
<dbReference type="SUPFAM" id="SSF55048">
    <property type="entry name" value="Probable ACP-binding domain of malonyl-CoA ACP transacylase"/>
    <property type="match status" value="2"/>
</dbReference>
<feature type="domain" description="Carrier" evidence="13">
    <location>
        <begin position="684"/>
        <end position="763"/>
    </location>
</feature>
<evidence type="ECO:0000256" key="2">
    <source>
        <dbReference type="ARBA" id="ARBA00022553"/>
    </source>
</evidence>
<dbReference type="CDD" id="cd08956">
    <property type="entry name" value="KR_3_FAS_SDR_x"/>
    <property type="match status" value="1"/>
</dbReference>
<dbReference type="SMART" id="SM00827">
    <property type="entry name" value="PKS_AT"/>
    <property type="match status" value="2"/>
</dbReference>
<accession>A0A2P2FM41</accession>
<feature type="region of interest" description="C-terminal hotdog fold" evidence="12">
    <location>
        <begin position="1807"/>
        <end position="1941"/>
    </location>
</feature>
<keyword evidence="5" id="KW-0511">Multifunctional enzyme</keyword>
<dbReference type="InterPro" id="IPR016036">
    <property type="entry name" value="Malonyl_transacylase_ACP-bd"/>
</dbReference>
<dbReference type="InterPro" id="IPR032821">
    <property type="entry name" value="PKS_assoc"/>
</dbReference>
<dbReference type="Pfam" id="PF00698">
    <property type="entry name" value="Acyl_transf_1"/>
    <property type="match status" value="2"/>
</dbReference>
<dbReference type="InterPro" id="IPR006162">
    <property type="entry name" value="Ppantetheine_attach_site"/>
</dbReference>
<dbReference type="SUPFAM" id="SSF52151">
    <property type="entry name" value="FabD/lysophospholipase-like"/>
    <property type="match status" value="2"/>
</dbReference>
<evidence type="ECO:0000259" key="15">
    <source>
        <dbReference type="PROSITE" id="PS52019"/>
    </source>
</evidence>
<comment type="function">
    <text evidence="8">Involved in the biosynthesis of antibiotic erythromycin via the biosynthesis of its aglycone precursor, 6-deoxyerythronolide B (6-dEB).</text>
</comment>
<dbReference type="InterPro" id="IPR042104">
    <property type="entry name" value="PKS_dehydratase_sf"/>
</dbReference>
<dbReference type="PROSITE" id="PS52019">
    <property type="entry name" value="PKS_MFAS_DH"/>
    <property type="match status" value="1"/>
</dbReference>
<dbReference type="InterPro" id="IPR020841">
    <property type="entry name" value="PKS_Beta-ketoAc_synthase_dom"/>
</dbReference>
<dbReference type="PROSITE" id="PS50075">
    <property type="entry name" value="CARRIER"/>
    <property type="match status" value="3"/>
</dbReference>
<protein>
    <recommendedName>
        <fullName evidence="11">6-deoxyerythronolide-B synthase</fullName>
        <ecNumber evidence="11">2.3.1.94</ecNumber>
    </recommendedName>
</protein>
<comment type="pathway">
    <text evidence="9">Antibiotic biosynthesis; erythromycin biosynthesis.</text>
</comment>
<keyword evidence="3" id="KW-0808">Transferase</keyword>
<evidence type="ECO:0000256" key="1">
    <source>
        <dbReference type="ARBA" id="ARBA00022450"/>
    </source>
</evidence>
<dbReference type="InterPro" id="IPR055123">
    <property type="entry name" value="SpnB-like_Rossmann"/>
</dbReference>
<evidence type="ECO:0000256" key="10">
    <source>
        <dbReference type="ARBA" id="ARBA00063272"/>
    </source>
</evidence>
<feature type="domain" description="Ketosynthase family 3 (KS3)" evidence="14">
    <location>
        <begin position="10"/>
        <end position="419"/>
    </location>
</feature>
<dbReference type="InterPro" id="IPR009081">
    <property type="entry name" value="PP-bd_ACP"/>
</dbReference>
<feature type="active site" description="Proton donor; for dehydratase activity" evidence="12">
    <location>
        <position position="1865"/>
    </location>
</feature>
<evidence type="ECO:0000256" key="9">
    <source>
        <dbReference type="ARBA" id="ARBA00060622"/>
    </source>
</evidence>
<proteinExistence type="predicted"/>
<dbReference type="InterPro" id="IPR014043">
    <property type="entry name" value="Acyl_transferase_dom"/>
</dbReference>
<dbReference type="Gene3D" id="3.40.50.720">
    <property type="entry name" value="NAD(P)-binding Rossmann-like Domain"/>
    <property type="match status" value="2"/>
</dbReference>
<feature type="domain" description="Carrier" evidence="13">
    <location>
        <begin position="2389"/>
        <end position="2464"/>
    </location>
</feature>
<gene>
    <name evidence="16" type="ORF">BB31_29475</name>
</gene>
<dbReference type="InterPro" id="IPR018201">
    <property type="entry name" value="Ketoacyl_synth_AS"/>
</dbReference>
<dbReference type="SUPFAM" id="SSF51735">
    <property type="entry name" value="NAD(P)-binding Rossmann-fold domains"/>
    <property type="match status" value="4"/>
</dbReference>
<dbReference type="FunFam" id="3.40.47.10:FF:000019">
    <property type="entry name" value="Polyketide synthase type I"/>
    <property type="match status" value="2"/>
</dbReference>
<dbReference type="Pfam" id="PF00550">
    <property type="entry name" value="PP-binding"/>
    <property type="match status" value="3"/>
</dbReference>
<dbReference type="InterPro" id="IPR014031">
    <property type="entry name" value="Ketoacyl_synth_C"/>
</dbReference>
<dbReference type="SMART" id="SM00825">
    <property type="entry name" value="PKS_KS"/>
    <property type="match status" value="3"/>
</dbReference>
<evidence type="ECO:0000256" key="11">
    <source>
        <dbReference type="ARBA" id="ARBA00066981"/>
    </source>
</evidence>
<dbReference type="SUPFAM" id="SSF53901">
    <property type="entry name" value="Thiolase-like"/>
    <property type="match status" value="3"/>
</dbReference>
<dbReference type="InterPro" id="IPR049552">
    <property type="entry name" value="PKS_DH_N"/>
</dbReference>
<evidence type="ECO:0000313" key="17">
    <source>
        <dbReference type="Proteomes" id="UP000256220"/>
    </source>
</evidence>
<keyword evidence="6" id="KW-0012">Acyltransferase</keyword>
<feature type="domain" description="Ketosynthase family 3 (KS3)" evidence="14">
    <location>
        <begin position="2485"/>
        <end position="2908"/>
    </location>
</feature>
<reference evidence="16 17" key="1">
    <citation type="journal article" date="2014" name="Genome Announc.">
        <title>Draft Genome Sequence of Amycolatopsis lurida NRRL 2430, Producer of the Glycopeptide Family Antibiotic Ristocetin.</title>
        <authorList>
            <person name="Kwun M.J."/>
            <person name="Hong H.J."/>
        </authorList>
    </citation>
    <scope>NUCLEOTIDE SEQUENCE [LARGE SCALE GENOMIC DNA]</scope>
    <source>
        <strain evidence="16 17">NRRL 2430</strain>
    </source>
</reference>
<sequence>MSGGEDFARSGSVAIVGMACRVAGAADVSEFWDVLRAARDLVTEVPDDRWDSGGDAGSRYGSFVAGVEGFDAAFFGVSPREAAVLDPQQRLALELAWEAMEDARLVPATLRGQDCGMFLGAMRDDYARLAQELDVTTQHSFTGLQRGLIANRVSYFCGLRGPSITVDSGQSSSLVAVHLAARSLLSGESTIALAGGVNLNLVPASAREAEKFGGLSSTGRCRTFDAAADGFVRGEGGGIVVLKPLDAAIADGDRIYAVIAGSAVNNDGGGAGLTVPDRAAQEKVLTQALESTGITPDDVGYVELHGTGTKVGDPIEAAALGAVYGRHRSAPLPVGSVKTNLGHLEAAAGVVGLIKATLAVHHGEIPPSLHFREPNPRIPLEELKLRVCTEGIAWDDVERAAGVTSLGMGGTNCHVVLTTAPEPAPRTAVAGPPSAACVVSGRTPSALRAQVDRLRAHLLARPEQDFAEIAWSLATTRTAFEYRAAVVAGDRAELLAALEEVSTEVQEAVPGWSAELRFGSAPGDFGDVFPSFTTAFTETLALFGERSDNAAARTFASQVAIHRLLTDSGIEPETVSGEGIGEFAAAYVTRTIPTGELIEAVLAATAAEHAGETAVLLSSNGQEIPLRPGTRDFLAAVASAYVEGASVDWSALFPGGRPSTVDLPGYAFQRERHWLDTLPATEAPSTADTERTIAGAVLGHAAAVLGLDDAPPGRLFTELGFDSIMGAELARRLTEALGLTVPETVIFDHPTPEALIRHLGSLLSGDEPERRPPATVSEPAEAHEPIAIIGMACTFPGGVRDPEGLWRLAAEGTDAIGELPRDRGWDVDSLYDPDPGRQGHSVTRNGGFLYDAAEFDAGFFGISPREALTTDPQQRLLLSAAWEAFEDAGIVPASLRGSRTAVFAGVMHHDYAPRVHTVPDGLEGHLITGNTSSVVSGRLSYVFGLHGPSVTVDTACSSSLTALHLAARSLRSGDSDLALAGGVTVMATPEMFVEFSRLRGLAPDGRCKSFAASADGTAWAEGVGVLVVERLSDARRNGHRVLALLRGSAVNSDGASNGLSAPSGPAQERVILDALADAGLRASDVDAVEAHGTGTTLGDPIEAQALLATYGQARPADRPLLLGSLKSNLGHAQAAAGVGGVIKMVQAMRYGMLPKLLHLDEPSRHVDWSAGRVELLAEHTPWPDTGRKRRAAVSSFGISGTNAHVVLEEAPDEPEKAQATAPVVPLILSANSEEALSDQADRLRDRIASDPALDVHDAGFTLANARTRFAHRAAVLGGDREELLRGLAALAAGESTAEVLTGADKADPRPVFVFPGQGSQWVGMAKELLDTSPVFAERMADCGRALEPHVDWLLPEALADKEALERVDVVQPVLWAVMVSIAALWQAHGVRPAAVVGHSQGEIAAATAAGALSLEDGARVVALRSKAIRAISGRGGMLSVALPRAEAGRRIERWNGRVSIAAANGPSATVLSGDPAALDELTAELRDAGVRTRRLPVDYASHSAQVEELHAPLLELLAELAPRTSEVPFHSTLTGGLIDTASLDAEYWYRNLRNPVEFDHVIRRLADDGHALFVECSPHPVLTMGLQEILDESAHEGVALGTLRRGEGGVARFRRSLAEAAVHGAGVGWDTVFPGGRLVSLPAYPFQTERFWLTPSTGAAGSASLGLRDAGHPLLGAMVTLADGDGSLWTGRLSLSNHPWLADHAVNGTVLLPGAAFAELALHAGDRVGCRRVDELALENPLIIPADGAVELQLTVTAGEPGRRGFTIHSRPADSDGESGWIRHATGSLTTPAAPGRGLREWPPSGAEAVDLEGSYARLADIGYEYGPAFQGLRALWRLGDELYAEVALPGESAEGFGIHPALLDASLHAILAGGAGDDTVRLPFAWTSIDLHATGSTVLRVHVTPAGDDAVALILSDGAGDPVATIESLTLRHVDLTKLAGPRVNRSLQHVDWIPAAAAEPPSFAVFDDLAALRASLDEGGQLPDLVGVPCGPEDESADPRAVTIEALNLVRDWITDETFAAAKLVVLTRRAVATTVDDDSPETTGSPVWGLVRAAQSEAPDRVLIADLDHESTPEQAFAAGEPQAAVRGGRVLVPRLVRVTEPADRREKALDPDGTVLITGGVGSLGGLIARHLVAEHGVRHLLLTGRRGLGTEGAGDLVAELTSAGARVTVTACDVADRDRLAEVFDAVPAEHPLTAVVHAAGVLDDGTVESLTESNVDTVFRPKVDGARNLHELTEGLDLAAFVLFSSIAGIIGNAGQANYAAANSYLDALAHHRRAVGLPATSLAWGLWALDTGMTGHLSETDVARMARRGLLPLSTEQGLAAFDAALAGAPALLVPARLDVTALRDQRSPLFSALAAPSRRVAAAVREASAAGPSLPPERDEAAMTELVRRTVAAVLGHTTKDSVVSDRAFQDLGFDSLTGLELRNRLGQAVGLRLPATLVFDHPTPGALAEYLADRFWGDQAPRAAVSTPTTVRAVDDDPVVIVGVGCRYPGGVESARDLWEVFAQGRDVVSEFPADRGWDLAGIYDPDPETPGKSYVRHGGFLATATEFDAEFFGLSPREALVMDPQQRLLLEVSWHALESAGIDPATLRGSRTGVFTGIMGGDYALPLAELPEDLVGQVSVANAGSVASGRVSYVFGFEGPAITLDTACSSSLVAMHLAAQSLRNGESALALAGGATVMATPKLFVEFSEQRGLAPDGRCKPFSADADGTAWAEGAGIVVMEKLSDARRNGHPVLAILKGSAINSDGASNGLTAPSGRAQQRVITGALADAGLSTQDIDVVEAHGTGTTLGDPIEAGALQATYGQDRRHPLLVGSAKANLGHAQAAAGIAGVLKMIEAMRHGTLPGLLHDRPSAHLDWNDAGIALITEPTPWPVSDRPRRAAVSAFGISGTNAHVILEQPEPETSEPSPERGGPLVPWIFSAASPAALTEQARRLARHITPGSDPLDLAYSLATTRARHRYRAVVLGRDTDDLVTALAGAALFTGEVTDGPVAVVFPGQGSQYPGMAGRLREDLPGFAEAFDEVCAELDPHLERPLADVVFAAPGTPEAALLDRTDFTQPAVFAVEVAVFRVLTGFGVRPGLLAGHSVGEIAAAYAAGVFSLSDAAALVAARGRLMQALPGGAMVALRAGEHELEDLLAEHAGRVGIAAVNGPGSVVISGDEDAVLALAATVTAAGGRATRLAVSHAFHSPHMDPMLAAFRRVLDTLDFRPAEVPIVSCVTGERLEPSEASTAEYWVRHARDTVRFGDALRTIAAEGARTIVETGPGNALTTLGQQALADHAIELVSCLRRGRHETETLGAALATLYTRGADVDFSPWYEGGRRVDLPGYAFQRRRYWIHRRQSTKDPVATEPVWRLRNPRVHPLPTGNWLVIAPPGAGLDERVTKAERALSERGCSVRLLRHTGSDGWAERLEEAAPDGILWLAGATADVLALVQALERTSIEAPVWAVTSGAVATGPADAPPDPWQAAVWGLGRVVALEAPHRWGGLVDLPPEPGDTDWAHVCEALTCDDGEDHFAVRASGLHVRRLRTLEFPETGTGWRPSGTVLVTGGLGALGKRVARWLAGHGAPHLVLAGRRGAETPGAEELRAELTALGSTVTISACDVADPEALRTLLAEHPVTGVVHAAGLLDDGVLDAQSARRLETVFEVKAGAAWRLHELTRDLPLEQFVLFSSMAGTFGAPGQANYAAANAAVDAIAQHRAALGLPATAVAWGPWADEGMGTAVPGQSQHEGVSGMSAETALAALDRALARPVAVQAVGDVDWAAFAPTHTATRASRVFDELVEGRQVDTTAETSLSDRLAGVPAEERRTILLDLVVRAVAAVSGHDDDVIGMHRPFRDLGMDSLAAIQLRNRLNAETGLRLATTVVYEQPTPAGLAGHLDECLGDDRADATRAVLAKLRELETTLSSVDIDAEIAERLEAMALKARPALAGDDDLDSASEDELFDIIDDVLAFDDDASAA</sequence>
<dbReference type="Proteomes" id="UP000256220">
    <property type="component" value="Unassembled WGS sequence"/>
</dbReference>
<feature type="domain" description="Carrier" evidence="13">
    <location>
        <begin position="3818"/>
        <end position="3895"/>
    </location>
</feature>
<evidence type="ECO:0000259" key="13">
    <source>
        <dbReference type="PROSITE" id="PS50075"/>
    </source>
</evidence>
<dbReference type="RefSeq" id="WP_158005402.1">
    <property type="nucleotide sequence ID" value="NZ_JFBM01000030.1"/>
</dbReference>
<dbReference type="InterPro" id="IPR050091">
    <property type="entry name" value="PKS_NRPS_Biosynth_Enz"/>
</dbReference>
<dbReference type="InterPro" id="IPR049551">
    <property type="entry name" value="PKS_DH_C"/>
</dbReference>
<dbReference type="InterPro" id="IPR001227">
    <property type="entry name" value="Ac_transferase_dom_sf"/>
</dbReference>
<dbReference type="PANTHER" id="PTHR43775:SF51">
    <property type="entry name" value="INACTIVE PHENOLPHTHIOCEROL SYNTHESIS POLYKETIDE SYNTHASE TYPE I PKS1-RELATED"/>
    <property type="match status" value="1"/>
</dbReference>
<evidence type="ECO:0000256" key="3">
    <source>
        <dbReference type="ARBA" id="ARBA00022679"/>
    </source>
</evidence>
<dbReference type="SMART" id="SM01294">
    <property type="entry name" value="PKS_PP_betabranch"/>
    <property type="match status" value="3"/>
</dbReference>
<dbReference type="SUPFAM" id="SSF47336">
    <property type="entry name" value="ACP-like"/>
    <property type="match status" value="3"/>
</dbReference>
<dbReference type="Pfam" id="PF14765">
    <property type="entry name" value="PS-DH"/>
    <property type="match status" value="1"/>
</dbReference>
<dbReference type="PANTHER" id="PTHR43775">
    <property type="entry name" value="FATTY ACID SYNTHASE"/>
    <property type="match status" value="1"/>
</dbReference>
<dbReference type="InterPro" id="IPR036291">
    <property type="entry name" value="NAD(P)-bd_dom_sf"/>
</dbReference>
<dbReference type="Pfam" id="PF21089">
    <property type="entry name" value="PKS_DH_N"/>
    <property type="match status" value="1"/>
</dbReference>
<dbReference type="Pfam" id="PF02801">
    <property type="entry name" value="Ketoacyl-synt_C"/>
    <property type="match status" value="3"/>
</dbReference>
<evidence type="ECO:0000256" key="6">
    <source>
        <dbReference type="ARBA" id="ARBA00023315"/>
    </source>
</evidence>
<dbReference type="GO" id="GO:0031177">
    <property type="term" value="F:phosphopantetheine binding"/>
    <property type="evidence" value="ECO:0007669"/>
    <property type="project" value="InterPro"/>
</dbReference>
<dbReference type="PROSITE" id="PS52004">
    <property type="entry name" value="KS3_2"/>
    <property type="match status" value="3"/>
</dbReference>
<evidence type="ECO:0000313" key="16">
    <source>
        <dbReference type="EMBL" id="KFU77798.1"/>
    </source>
</evidence>
<dbReference type="Gene3D" id="3.30.70.3290">
    <property type="match status" value="4"/>
</dbReference>
<dbReference type="SMART" id="SM00823">
    <property type="entry name" value="PKS_PP"/>
    <property type="match status" value="3"/>
</dbReference>
<dbReference type="GO" id="GO:0006633">
    <property type="term" value="P:fatty acid biosynthetic process"/>
    <property type="evidence" value="ECO:0007669"/>
    <property type="project" value="InterPro"/>
</dbReference>
<dbReference type="Pfam" id="PF00109">
    <property type="entry name" value="ketoacyl-synt"/>
    <property type="match status" value="3"/>
</dbReference>
<dbReference type="SMART" id="SM00826">
    <property type="entry name" value="PKS_DH"/>
    <property type="match status" value="1"/>
</dbReference>
<dbReference type="Pfam" id="PF08659">
    <property type="entry name" value="KR"/>
    <property type="match status" value="2"/>
</dbReference>
<dbReference type="InterPro" id="IPR016039">
    <property type="entry name" value="Thiolase-like"/>
</dbReference>
<dbReference type="GO" id="GO:0047879">
    <property type="term" value="F:erythronolide synthase activity"/>
    <property type="evidence" value="ECO:0007669"/>
    <property type="project" value="UniProtKB-EC"/>
</dbReference>
<evidence type="ECO:0000256" key="5">
    <source>
        <dbReference type="ARBA" id="ARBA00023268"/>
    </source>
</evidence>
<dbReference type="InterPro" id="IPR036736">
    <property type="entry name" value="ACP-like_sf"/>
</dbReference>
<evidence type="ECO:0000256" key="7">
    <source>
        <dbReference type="ARBA" id="ARBA00052442"/>
    </source>
</evidence>
<dbReference type="FunFam" id="3.40.366.10:FF:000002">
    <property type="entry name" value="Probable polyketide synthase 2"/>
    <property type="match status" value="2"/>
</dbReference>
<keyword evidence="4" id="KW-0677">Repeat</keyword>
<dbReference type="InterPro" id="IPR013968">
    <property type="entry name" value="PKS_KR"/>
</dbReference>
<dbReference type="InterPro" id="IPR016035">
    <property type="entry name" value="Acyl_Trfase/lysoPLipase"/>
</dbReference>
<evidence type="ECO:0000259" key="14">
    <source>
        <dbReference type="PROSITE" id="PS52004"/>
    </source>
</evidence>
<dbReference type="GO" id="GO:0004312">
    <property type="term" value="F:fatty acid synthase activity"/>
    <property type="evidence" value="ECO:0007669"/>
    <property type="project" value="TreeGrafter"/>
</dbReference>
<keyword evidence="2" id="KW-0597">Phosphoprotein</keyword>